<reference evidence="3" key="1">
    <citation type="journal article" date="2013" name="G3 (Bethesda)">
        <title>Comparative genomics of a plant-pathogenic fungus, Pyrenophora tritici-repentis, reveals transduplication and the impact of repeat elements on pathogenicity and population divergence.</title>
        <authorList>
            <person name="Manning V.A."/>
            <person name="Pandelova I."/>
            <person name="Dhillon B."/>
            <person name="Wilhelm L.J."/>
            <person name="Goodwin S.B."/>
            <person name="Berlin A.M."/>
            <person name="Figueroa M."/>
            <person name="Freitag M."/>
            <person name="Hane J.K."/>
            <person name="Henrissat B."/>
            <person name="Holman W.H."/>
            <person name="Kodira C.D."/>
            <person name="Martin J."/>
            <person name="Oliver R.P."/>
            <person name="Robbertse B."/>
            <person name="Schackwitz W."/>
            <person name="Schwartz D.C."/>
            <person name="Spatafora J.W."/>
            <person name="Turgeon B.G."/>
            <person name="Yandava C."/>
            <person name="Young S."/>
            <person name="Zhou S."/>
            <person name="Zeng Q."/>
            <person name="Grigoriev I.V."/>
            <person name="Ma L.-J."/>
            <person name="Ciuffetti L.M."/>
        </authorList>
    </citation>
    <scope>NUCLEOTIDE SEQUENCE [LARGE SCALE GENOMIC DNA]</scope>
    <source>
        <strain evidence="3">Pt-1C-BFP</strain>
    </source>
</reference>
<dbReference type="eggNOG" id="ENOG502TDKW">
    <property type="taxonomic scope" value="Eukaryota"/>
</dbReference>
<protein>
    <submittedName>
        <fullName evidence="2">Uncharacterized protein</fullName>
    </submittedName>
</protein>
<gene>
    <name evidence="2" type="ORF">PTRG_07841</name>
</gene>
<dbReference type="EMBL" id="DS231622">
    <property type="protein sequence ID" value="EDU50760.1"/>
    <property type="molecule type" value="Genomic_DNA"/>
</dbReference>
<dbReference type="OMA" id="TSICYAN"/>
<keyword evidence="1" id="KW-0472">Membrane</keyword>
<evidence type="ECO:0000313" key="3">
    <source>
        <dbReference type="Proteomes" id="UP000001471"/>
    </source>
</evidence>
<accession>B2WCY2</accession>
<keyword evidence="1" id="KW-1133">Transmembrane helix</keyword>
<sequence length="237" mass="24365">MSMEMSTPTATSTPTSAISYTYTTYTNSSPTPFRKPTIIPSSFPFGGAPGCSSLPSLPTDTPLPSNYPVDRPSAAKPGCVISNDADVNDHAFWDLYECCTWGDMGVLGMPLPCTAVCVIESGDEQTLRRLGECLSKRVGVVVCSDRERMNETESSSSSSSVGETSTSMAASGTASLSASLSGGATASAATGGAGKGVGVQRGDVSRAGVMVFGILALASAVGSWGYNLHLFILEMNA</sequence>
<proteinExistence type="predicted"/>
<dbReference type="Proteomes" id="UP000001471">
    <property type="component" value="Unassembled WGS sequence"/>
</dbReference>
<keyword evidence="1" id="KW-0812">Transmembrane</keyword>
<dbReference type="InParanoid" id="B2WCY2"/>
<evidence type="ECO:0000313" key="2">
    <source>
        <dbReference type="EMBL" id="EDU50760.1"/>
    </source>
</evidence>
<feature type="transmembrane region" description="Helical" evidence="1">
    <location>
        <begin position="207"/>
        <end position="226"/>
    </location>
</feature>
<organism evidence="2 3">
    <name type="scientific">Pyrenophora tritici-repentis (strain Pt-1C-BFP)</name>
    <name type="common">Wheat tan spot fungus</name>
    <name type="synonym">Drechslera tritici-repentis</name>
    <dbReference type="NCBI Taxonomy" id="426418"/>
    <lineage>
        <taxon>Eukaryota</taxon>
        <taxon>Fungi</taxon>
        <taxon>Dikarya</taxon>
        <taxon>Ascomycota</taxon>
        <taxon>Pezizomycotina</taxon>
        <taxon>Dothideomycetes</taxon>
        <taxon>Pleosporomycetidae</taxon>
        <taxon>Pleosporales</taxon>
        <taxon>Pleosporineae</taxon>
        <taxon>Pleosporaceae</taxon>
        <taxon>Pyrenophora</taxon>
    </lineage>
</organism>
<dbReference type="OrthoDB" id="3792734at2759"/>
<dbReference type="AlphaFoldDB" id="B2WCY2"/>
<dbReference type="HOGENOM" id="CLU_1277519_0_0_1"/>
<evidence type="ECO:0000256" key="1">
    <source>
        <dbReference type="SAM" id="Phobius"/>
    </source>
</evidence>
<name>B2WCY2_PYRTR</name>